<name>A0A1I7S6Q8_BURXY</name>
<dbReference type="GO" id="GO:0016485">
    <property type="term" value="P:protein processing"/>
    <property type="evidence" value="ECO:0007669"/>
    <property type="project" value="TreeGrafter"/>
</dbReference>
<dbReference type="Proteomes" id="UP000659654">
    <property type="component" value="Unassembled WGS sequence"/>
</dbReference>
<dbReference type="GO" id="GO:0005886">
    <property type="term" value="C:plasma membrane"/>
    <property type="evidence" value="ECO:0007669"/>
    <property type="project" value="TreeGrafter"/>
</dbReference>
<dbReference type="Pfam" id="PF01431">
    <property type="entry name" value="Peptidase_M13"/>
    <property type="match status" value="1"/>
</dbReference>
<dbReference type="InterPro" id="IPR024079">
    <property type="entry name" value="MetalloPept_cat_dom_sf"/>
</dbReference>
<evidence type="ECO:0000259" key="1">
    <source>
        <dbReference type="Pfam" id="PF01431"/>
    </source>
</evidence>
<evidence type="ECO:0000313" key="5">
    <source>
        <dbReference type="Proteomes" id="UP000659654"/>
    </source>
</evidence>
<evidence type="ECO:0000313" key="2">
    <source>
        <dbReference type="EMBL" id="CAD5229902.1"/>
    </source>
</evidence>
<sequence length="588" mass="68278">MRIMKAMMKTEANPCEDFWTYATGNGERTFWETYRNAYFKSLLENAGLSNQFQSIRSVRDIYARCNQSGYPTSVREYNWSETAEYMKILFGKVKLPLTKDSAIIQSATSYQNLVARIYNALFHRGIDEIFSNIFTDHRDGKLTFRFPEDSLEDEKKIWELYCNIVKNCNKIPRFIKKPIIALDVLKERQKEFLEVVFGTKVRMENMTVMWPTYYGKQTMGLLLESRAYVVNKLFVRAFDNQVYYKSCEHYITKNFPLFMVKLAIDDMKSAFKDFRYMKDEFFMMVNLILDEAKQFVRSNKILEANAIEKLSGLFDKNTFAFIDHPFFNDQNFHKYAGTVNSRFPSSAKYANNYLPFVFYENDNGGRHLRLPTAEINAFHIEESQANIFEFGLFHYPFYQPSWPVALTFSGLGFVVAHELGHTFLKQQGLSQSLRDNYQCLLKLYADRCNPDNPAYCVNPARTYEENIADQLGIRFAYAAFNRYVSFNRSTYHIPNRSLSAYNDQQLFFINTAQLIAFMNPTWAAYSQGSTHAPTQARVWGIMANFAGFANAFSCREGDNYAVKDGCKVFVEDLKGDPNVFAGYTQIPG</sequence>
<evidence type="ECO:0000313" key="6">
    <source>
        <dbReference type="WBParaSite" id="BXY_0869600.1"/>
    </source>
</evidence>
<dbReference type="AlphaFoldDB" id="A0A1I7S6Q8"/>
<dbReference type="GO" id="GO:0004222">
    <property type="term" value="F:metalloendopeptidase activity"/>
    <property type="evidence" value="ECO:0007669"/>
    <property type="project" value="InterPro"/>
</dbReference>
<dbReference type="SMR" id="A0A1I7S6Q8"/>
<dbReference type="OrthoDB" id="5866043at2759"/>
<dbReference type="SUPFAM" id="SSF55486">
    <property type="entry name" value="Metalloproteases ('zincins'), catalytic domain"/>
    <property type="match status" value="1"/>
</dbReference>
<dbReference type="PANTHER" id="PTHR11733">
    <property type="entry name" value="ZINC METALLOPROTEASE FAMILY M13 NEPRILYSIN-RELATED"/>
    <property type="match status" value="1"/>
</dbReference>
<dbReference type="EMBL" id="CAJFCV020000005">
    <property type="protein sequence ID" value="CAG9120686.1"/>
    <property type="molecule type" value="Genomic_DNA"/>
</dbReference>
<dbReference type="Proteomes" id="UP000582659">
    <property type="component" value="Unassembled WGS sequence"/>
</dbReference>
<keyword evidence="5" id="KW-1185">Reference proteome</keyword>
<protein>
    <submittedName>
        <fullName evidence="2">(pine wood nematode) hypothetical protein</fullName>
    </submittedName>
    <submittedName>
        <fullName evidence="6">Peptidase_M13 domain-containing protein</fullName>
    </submittedName>
</protein>
<gene>
    <name evidence="2" type="ORF">BXYJ_LOCUS10719</name>
</gene>
<dbReference type="eggNOG" id="KOG3624">
    <property type="taxonomic scope" value="Eukaryota"/>
</dbReference>
<feature type="domain" description="Peptidase M13 C-terminal" evidence="1">
    <location>
        <begin position="376"/>
        <end position="568"/>
    </location>
</feature>
<accession>A0A1I7S6Q8</accession>
<dbReference type="Proteomes" id="UP000095284">
    <property type="component" value="Unplaced"/>
</dbReference>
<dbReference type="EMBL" id="CAJFDI010000005">
    <property type="protein sequence ID" value="CAD5229902.1"/>
    <property type="molecule type" value="Genomic_DNA"/>
</dbReference>
<dbReference type="PROSITE" id="PS51885">
    <property type="entry name" value="NEPRILYSIN"/>
    <property type="match status" value="1"/>
</dbReference>
<reference evidence="3" key="2">
    <citation type="submission" date="2020-08" db="EMBL/GenBank/DDBJ databases">
        <authorList>
            <person name="Kikuchi T."/>
        </authorList>
    </citation>
    <scope>NUCLEOTIDE SEQUENCE</scope>
    <source>
        <strain evidence="2">Ka4C1</strain>
    </source>
</reference>
<dbReference type="InterPro" id="IPR000718">
    <property type="entry name" value="Peptidase_M13"/>
</dbReference>
<evidence type="ECO:0000313" key="4">
    <source>
        <dbReference type="Proteomes" id="UP000095284"/>
    </source>
</evidence>
<organism evidence="4 6">
    <name type="scientific">Bursaphelenchus xylophilus</name>
    <name type="common">Pinewood nematode worm</name>
    <name type="synonym">Aphelenchoides xylophilus</name>
    <dbReference type="NCBI Taxonomy" id="6326"/>
    <lineage>
        <taxon>Eukaryota</taxon>
        <taxon>Metazoa</taxon>
        <taxon>Ecdysozoa</taxon>
        <taxon>Nematoda</taxon>
        <taxon>Chromadorea</taxon>
        <taxon>Rhabditida</taxon>
        <taxon>Tylenchina</taxon>
        <taxon>Tylenchomorpha</taxon>
        <taxon>Aphelenchoidea</taxon>
        <taxon>Aphelenchoididae</taxon>
        <taxon>Bursaphelenchus</taxon>
    </lineage>
</organism>
<dbReference type="InterPro" id="IPR018497">
    <property type="entry name" value="Peptidase_M13_C"/>
</dbReference>
<dbReference type="WBParaSite" id="BXY_0869600.1">
    <property type="protein sequence ID" value="BXY_0869600.1"/>
    <property type="gene ID" value="BXY_0869600"/>
</dbReference>
<dbReference type="PANTHER" id="PTHR11733:SF236">
    <property type="entry name" value="PEPTIDASE_M13 DOMAIN-CONTAINING PROTEIN-RELATED"/>
    <property type="match status" value="1"/>
</dbReference>
<evidence type="ECO:0000313" key="3">
    <source>
        <dbReference type="EMBL" id="CAG9120686.1"/>
    </source>
</evidence>
<proteinExistence type="predicted"/>
<dbReference type="Gene3D" id="3.40.390.10">
    <property type="entry name" value="Collagenase (Catalytic Domain)"/>
    <property type="match status" value="1"/>
</dbReference>
<reference evidence="6" key="1">
    <citation type="submission" date="2016-11" db="UniProtKB">
        <authorList>
            <consortium name="WormBaseParasite"/>
        </authorList>
    </citation>
    <scope>IDENTIFICATION</scope>
</reference>
<dbReference type="PRINTS" id="PR00786">
    <property type="entry name" value="NEPRILYSIN"/>
</dbReference>